<dbReference type="OrthoDB" id="9805585at2"/>
<organism evidence="4 5">
    <name type="scientific">Tenacibaculum jejuense</name>
    <dbReference type="NCBI Taxonomy" id="584609"/>
    <lineage>
        <taxon>Bacteria</taxon>
        <taxon>Pseudomonadati</taxon>
        <taxon>Bacteroidota</taxon>
        <taxon>Flavobacteriia</taxon>
        <taxon>Flavobacteriales</taxon>
        <taxon>Flavobacteriaceae</taxon>
        <taxon>Tenacibaculum</taxon>
    </lineage>
</organism>
<feature type="domain" description="Methyltransferase small" evidence="3">
    <location>
        <begin position="22"/>
        <end position="167"/>
    </location>
</feature>
<evidence type="ECO:0000259" key="3">
    <source>
        <dbReference type="Pfam" id="PF05175"/>
    </source>
</evidence>
<dbReference type="InterPro" id="IPR029063">
    <property type="entry name" value="SAM-dependent_MTases_sf"/>
</dbReference>
<evidence type="ECO:0000256" key="1">
    <source>
        <dbReference type="ARBA" id="ARBA00022603"/>
    </source>
</evidence>
<accession>A0A238U468</accession>
<keyword evidence="1 4" id="KW-0489">Methyltransferase</keyword>
<dbReference type="Gene3D" id="3.40.50.150">
    <property type="entry name" value="Vaccinia Virus protein VP39"/>
    <property type="match status" value="1"/>
</dbReference>
<dbReference type="Pfam" id="PF05175">
    <property type="entry name" value="MTS"/>
    <property type="match status" value="1"/>
</dbReference>
<dbReference type="EMBL" id="LT899436">
    <property type="protein sequence ID" value="SNR13927.1"/>
    <property type="molecule type" value="Genomic_DNA"/>
</dbReference>
<dbReference type="SUPFAM" id="SSF53335">
    <property type="entry name" value="S-adenosyl-L-methionine-dependent methyltransferases"/>
    <property type="match status" value="1"/>
</dbReference>
<dbReference type="InterPro" id="IPR007848">
    <property type="entry name" value="Small_mtfrase_dom"/>
</dbReference>
<name>A0A238U468_9FLAO</name>
<keyword evidence="2" id="KW-0949">S-adenosyl-L-methionine</keyword>
<dbReference type="CDD" id="cd02440">
    <property type="entry name" value="AdoMet_MTases"/>
    <property type="match status" value="1"/>
</dbReference>
<keyword evidence="4" id="KW-0808">Transferase</keyword>
<dbReference type="KEGG" id="tje:TJEJU_0119"/>
<evidence type="ECO:0000313" key="5">
    <source>
        <dbReference type="Proteomes" id="UP000215214"/>
    </source>
</evidence>
<keyword evidence="5" id="KW-1185">Reference proteome</keyword>
<evidence type="ECO:0000256" key="2">
    <source>
        <dbReference type="ARBA" id="ARBA00022691"/>
    </source>
</evidence>
<reference evidence="4 5" key="1">
    <citation type="submission" date="2017-07" db="EMBL/GenBank/DDBJ databases">
        <authorList>
            <person name="Sun Z.S."/>
            <person name="Albrecht U."/>
            <person name="Echele G."/>
            <person name="Lee C.C."/>
        </authorList>
    </citation>
    <scope>NUCLEOTIDE SEQUENCE [LARGE SCALE GENOMIC DNA]</scope>
    <source>
        <strain evidence="5">type strain: KCTC 22618</strain>
    </source>
</reference>
<dbReference type="GO" id="GO:0008168">
    <property type="term" value="F:methyltransferase activity"/>
    <property type="evidence" value="ECO:0007669"/>
    <property type="project" value="UniProtKB-KW"/>
</dbReference>
<gene>
    <name evidence="4" type="ORF">TJEJU_0119</name>
</gene>
<sequence length="187" mass="21339">MGKKLNFFKEAVLTAKTSGTITPSSRFLAEKMLKGINFNNINLIVELGSGNGVITKHILDKLQPNNHLICFEINEMFYQELLKIEHPQLTVLNTSAEFLIAEIQKQGFKNVDSIISSLPLSIIPKEISQNILNESYKSLNSNGTYVQFQYTLDYYKKLKKLFGKENVRLKFEALNIPPAFIYKCTKK</sequence>
<dbReference type="GO" id="GO:0032259">
    <property type="term" value="P:methylation"/>
    <property type="evidence" value="ECO:0007669"/>
    <property type="project" value="UniProtKB-KW"/>
</dbReference>
<proteinExistence type="predicted"/>
<evidence type="ECO:0000313" key="4">
    <source>
        <dbReference type="EMBL" id="SNR13927.1"/>
    </source>
</evidence>
<dbReference type="AlphaFoldDB" id="A0A238U468"/>
<dbReference type="EC" id="2.1.1.-" evidence="4"/>
<dbReference type="RefSeq" id="WP_095068798.1">
    <property type="nucleotide sequence ID" value="NZ_LT899436.1"/>
</dbReference>
<dbReference type="Proteomes" id="UP000215214">
    <property type="component" value="Chromosome TJEJU"/>
</dbReference>
<protein>
    <submittedName>
        <fullName evidence="4">Probable phospholipid N-methyltransferase</fullName>
        <ecNumber evidence="4">2.1.1.-</ecNumber>
    </submittedName>
</protein>